<dbReference type="EMBL" id="JAUSWN010000005">
    <property type="protein sequence ID" value="MDQ0479054.1"/>
    <property type="molecule type" value="Genomic_DNA"/>
</dbReference>
<evidence type="ECO:0000313" key="2">
    <source>
        <dbReference type="EMBL" id="MDQ0479054.1"/>
    </source>
</evidence>
<protein>
    <submittedName>
        <fullName evidence="2">Aryl-alcohol dehydrogenase-like predicted oxidoreductase</fullName>
    </submittedName>
</protein>
<evidence type="ECO:0000259" key="1">
    <source>
        <dbReference type="Pfam" id="PF00248"/>
    </source>
</evidence>
<dbReference type="InterPro" id="IPR020471">
    <property type="entry name" value="AKR"/>
</dbReference>
<dbReference type="InterPro" id="IPR023210">
    <property type="entry name" value="NADP_OxRdtase_dom"/>
</dbReference>
<dbReference type="Proteomes" id="UP001224418">
    <property type="component" value="Unassembled WGS sequence"/>
</dbReference>
<feature type="domain" description="NADP-dependent oxidoreductase" evidence="1">
    <location>
        <begin position="54"/>
        <end position="211"/>
    </location>
</feature>
<comment type="caution">
    <text evidence="2">The sequence shown here is derived from an EMBL/GenBank/DDBJ whole genome shotgun (WGS) entry which is preliminary data.</text>
</comment>
<dbReference type="Pfam" id="PF00248">
    <property type="entry name" value="Aldo_ket_red"/>
    <property type="match status" value="1"/>
</dbReference>
<name>A0ABU0JPS2_HATLI</name>
<proteinExistence type="predicted"/>
<sequence length="212" mass="24740">MNIKGFSTLKETKNYFFNHNISLSHVKYTKNFYFLPMALGTHLGDFSDSHSNMYKETLTYGLIHGINFIDTAINYRGMRSEKDIGEILVKLIQHEKAIKREEIVISTKGGQIYGDYTLGVHPIDYLNNILIPKNILNKEDVNIIDNHRHTLEPKFYKNCIELSKKNLCIDTIDIHYIHNPEISKYVLGENVFYTKLEPLIYFYEQEVKKGTI</sequence>
<evidence type="ECO:0000313" key="3">
    <source>
        <dbReference type="Proteomes" id="UP001224418"/>
    </source>
</evidence>
<accession>A0ABU0JPS2</accession>
<dbReference type="CDD" id="cd19099">
    <property type="entry name" value="AKR_unchar"/>
    <property type="match status" value="1"/>
</dbReference>
<dbReference type="PANTHER" id="PTHR42686">
    <property type="entry name" value="GH17980P-RELATED"/>
    <property type="match status" value="1"/>
</dbReference>
<gene>
    <name evidence="2" type="ORF">QOZ93_000783</name>
</gene>
<keyword evidence="3" id="KW-1185">Reference proteome</keyword>
<organism evidence="2 3">
    <name type="scientific">Hathewaya limosa</name>
    <name type="common">Clostridium limosum</name>
    <dbReference type="NCBI Taxonomy" id="1536"/>
    <lineage>
        <taxon>Bacteria</taxon>
        <taxon>Bacillati</taxon>
        <taxon>Bacillota</taxon>
        <taxon>Clostridia</taxon>
        <taxon>Eubacteriales</taxon>
        <taxon>Clostridiaceae</taxon>
        <taxon>Hathewaya</taxon>
    </lineage>
</organism>
<dbReference type="InterPro" id="IPR036812">
    <property type="entry name" value="NAD(P)_OxRdtase_dom_sf"/>
</dbReference>
<reference evidence="2 3" key="1">
    <citation type="submission" date="2023-07" db="EMBL/GenBank/DDBJ databases">
        <title>Genomic Encyclopedia of Type Strains, Phase IV (KMG-IV): sequencing the most valuable type-strain genomes for metagenomic binning, comparative biology and taxonomic classification.</title>
        <authorList>
            <person name="Goeker M."/>
        </authorList>
    </citation>
    <scope>NUCLEOTIDE SEQUENCE [LARGE SCALE GENOMIC DNA]</scope>
    <source>
        <strain evidence="2 3">DSM 1400</strain>
    </source>
</reference>
<dbReference type="RefSeq" id="WP_307355169.1">
    <property type="nucleotide sequence ID" value="NZ_BAAACJ010000009.1"/>
</dbReference>
<dbReference type="Gene3D" id="3.20.20.100">
    <property type="entry name" value="NADP-dependent oxidoreductase domain"/>
    <property type="match status" value="1"/>
</dbReference>
<dbReference type="PANTHER" id="PTHR42686:SF1">
    <property type="entry name" value="GH17980P-RELATED"/>
    <property type="match status" value="1"/>
</dbReference>
<dbReference type="SUPFAM" id="SSF51430">
    <property type="entry name" value="NAD(P)-linked oxidoreductase"/>
    <property type="match status" value="1"/>
</dbReference>